<evidence type="ECO:0000313" key="3">
    <source>
        <dbReference type="Proteomes" id="UP000000343"/>
    </source>
</evidence>
<keyword evidence="1" id="KW-1133">Transmembrane helix</keyword>
<feature type="transmembrane region" description="Helical" evidence="1">
    <location>
        <begin position="63"/>
        <end position="83"/>
    </location>
</feature>
<proteinExistence type="predicted"/>
<gene>
    <name evidence="2" type="ordered locus">AciX9_2418</name>
</gene>
<reference evidence="3" key="1">
    <citation type="submission" date="2011-01" db="EMBL/GenBank/DDBJ databases">
        <title>Complete sequence of chromosome of Acidobacterium sp. MP5ACTX9.</title>
        <authorList>
            <consortium name="US DOE Joint Genome Institute"/>
            <person name="Lucas S."/>
            <person name="Copeland A."/>
            <person name="Lapidus A."/>
            <person name="Cheng J.-F."/>
            <person name="Goodwin L."/>
            <person name="Pitluck S."/>
            <person name="Teshima H."/>
            <person name="Detter J.C."/>
            <person name="Han C."/>
            <person name="Tapia R."/>
            <person name="Land M."/>
            <person name="Hauser L."/>
            <person name="Kyrpides N."/>
            <person name="Ivanova N."/>
            <person name="Ovchinnikova G."/>
            <person name="Pagani I."/>
            <person name="Rawat S.R."/>
            <person name="Mannisto M."/>
            <person name="Haggblom M.M."/>
            <person name="Woyke T."/>
        </authorList>
    </citation>
    <scope>NUCLEOTIDE SEQUENCE [LARGE SCALE GENOMIC DNA]</scope>
    <source>
        <strain evidence="3">MP5ACTX9</strain>
    </source>
</reference>
<name>E8X4P5_GRATM</name>
<accession>E8X4P5</accession>
<keyword evidence="1" id="KW-0472">Membrane</keyword>
<keyword evidence="1" id="KW-0812">Transmembrane</keyword>
<feature type="transmembrane region" description="Helical" evidence="1">
    <location>
        <begin position="39"/>
        <end position="57"/>
    </location>
</feature>
<dbReference type="eggNOG" id="ENOG502ZS93">
    <property type="taxonomic scope" value="Bacteria"/>
</dbReference>
<dbReference type="AlphaFoldDB" id="E8X4P5"/>
<sequence length="128" mass="14522">MTAWRVYCWAFSVIILLSGLGRVAIAFKKPEAVSRMDILGGLFGILLIPGLLGFAYQRPEGPHLFWIVAIPVQVVFSLCELFAPKMEEWRQKKGTLIYVLTLVFQVALGVPALYALVRYAYFSPQLWR</sequence>
<organism evidence="3">
    <name type="scientific">Granulicella tundricola (strain ATCC BAA-1859 / DSM 23138 / MP5ACTX9)</name>
    <dbReference type="NCBI Taxonomy" id="1198114"/>
    <lineage>
        <taxon>Bacteria</taxon>
        <taxon>Pseudomonadati</taxon>
        <taxon>Acidobacteriota</taxon>
        <taxon>Terriglobia</taxon>
        <taxon>Terriglobales</taxon>
        <taxon>Acidobacteriaceae</taxon>
        <taxon>Granulicella</taxon>
    </lineage>
</organism>
<dbReference type="PaxDb" id="1198114-AciX9_2418"/>
<evidence type="ECO:0000313" key="2">
    <source>
        <dbReference type="EMBL" id="ADW69455.1"/>
    </source>
</evidence>
<protein>
    <submittedName>
        <fullName evidence="2">Uncharacterized protein</fullName>
    </submittedName>
</protein>
<dbReference type="Proteomes" id="UP000000343">
    <property type="component" value="Chromosome"/>
</dbReference>
<evidence type="ECO:0000256" key="1">
    <source>
        <dbReference type="SAM" id="Phobius"/>
    </source>
</evidence>
<dbReference type="EMBL" id="CP002480">
    <property type="protein sequence ID" value="ADW69455.1"/>
    <property type="molecule type" value="Genomic_DNA"/>
</dbReference>
<feature type="transmembrane region" description="Helical" evidence="1">
    <location>
        <begin position="95"/>
        <end position="117"/>
    </location>
</feature>
<dbReference type="KEGG" id="acm:AciX9_2418"/>
<dbReference type="HOGENOM" id="CLU_2115670_0_0_0"/>
<dbReference type="STRING" id="1198114.AciX9_2418"/>
<feature type="transmembrane region" description="Helical" evidence="1">
    <location>
        <begin position="6"/>
        <end position="27"/>
    </location>
</feature>
<keyword evidence="3" id="KW-1185">Reference proteome</keyword>